<evidence type="ECO:0000313" key="4">
    <source>
        <dbReference type="EMBL" id="CAB4874457.1"/>
    </source>
</evidence>
<reference evidence="2" key="1">
    <citation type="submission" date="2020-05" db="EMBL/GenBank/DDBJ databases">
        <authorList>
            <person name="Chiriac C."/>
            <person name="Salcher M."/>
            <person name="Ghai R."/>
            <person name="Kavagutti S V."/>
        </authorList>
    </citation>
    <scope>NUCLEOTIDE SEQUENCE</scope>
</reference>
<evidence type="ECO:0000256" key="1">
    <source>
        <dbReference type="SAM" id="Phobius"/>
    </source>
</evidence>
<proteinExistence type="predicted"/>
<evidence type="ECO:0000313" key="5">
    <source>
        <dbReference type="EMBL" id="CAB4925547.1"/>
    </source>
</evidence>
<dbReference type="EMBL" id="CAFBQL010000006">
    <property type="protein sequence ID" value="CAB5060106.1"/>
    <property type="molecule type" value="Genomic_DNA"/>
</dbReference>
<dbReference type="EMBL" id="CAFBLE010000013">
    <property type="protein sequence ID" value="CAB4874457.1"/>
    <property type="molecule type" value="Genomic_DNA"/>
</dbReference>
<sequence length="112" mass="11534">MRILGAAVLAMESLVMGFALLLATKDHSSLSIAIGGCIAIAFLLCAGLLKRTFGWILGSLLQIAILAYGFVVTPLIILGVLFSGLWVAAIIIGRKGEAARAALLKAGVPKAS</sequence>
<dbReference type="Pfam" id="PF14017">
    <property type="entry name" value="DUF4233"/>
    <property type="match status" value="1"/>
</dbReference>
<keyword evidence="1" id="KW-0812">Transmembrane</keyword>
<keyword evidence="1" id="KW-1133">Transmembrane helix</keyword>
<keyword evidence="1" id="KW-0472">Membrane</keyword>
<protein>
    <submittedName>
        <fullName evidence="2">Unannotated protein</fullName>
    </submittedName>
</protein>
<dbReference type="InterPro" id="IPR025327">
    <property type="entry name" value="DUF4233"/>
</dbReference>
<organism evidence="2">
    <name type="scientific">freshwater metagenome</name>
    <dbReference type="NCBI Taxonomy" id="449393"/>
    <lineage>
        <taxon>unclassified sequences</taxon>
        <taxon>metagenomes</taxon>
        <taxon>ecological metagenomes</taxon>
    </lineage>
</organism>
<feature type="transmembrane region" description="Helical" evidence="1">
    <location>
        <begin position="27"/>
        <end position="46"/>
    </location>
</feature>
<dbReference type="EMBL" id="CAEZZC010000007">
    <property type="protein sequence ID" value="CAB4748982.1"/>
    <property type="molecule type" value="Genomic_DNA"/>
</dbReference>
<evidence type="ECO:0000313" key="6">
    <source>
        <dbReference type="EMBL" id="CAB5060106.1"/>
    </source>
</evidence>
<gene>
    <name evidence="2" type="ORF">UFOPK2289_00254</name>
    <name evidence="3" type="ORF">UFOPK2822_00692</name>
    <name evidence="4" type="ORF">UFOPK3346_01234</name>
    <name evidence="5" type="ORF">UFOPK3670_00941</name>
    <name evidence="6" type="ORF">UFOPK4308_00981</name>
</gene>
<evidence type="ECO:0000313" key="3">
    <source>
        <dbReference type="EMBL" id="CAB4748982.1"/>
    </source>
</evidence>
<dbReference type="AlphaFoldDB" id="A0A6J6LBK2"/>
<name>A0A6J6LBK2_9ZZZZ</name>
<evidence type="ECO:0000313" key="2">
    <source>
        <dbReference type="EMBL" id="CAB4657899.1"/>
    </source>
</evidence>
<dbReference type="EMBL" id="CAFBMV010000006">
    <property type="protein sequence ID" value="CAB4925547.1"/>
    <property type="molecule type" value="Genomic_DNA"/>
</dbReference>
<dbReference type="EMBL" id="CAEZWT010000004">
    <property type="protein sequence ID" value="CAB4657899.1"/>
    <property type="molecule type" value="Genomic_DNA"/>
</dbReference>
<accession>A0A6J6LBK2</accession>